<accession>A0A8R1DR28</accession>
<dbReference type="PANTHER" id="PTHR23324">
    <property type="entry name" value="SEC14 RELATED PROTEIN"/>
    <property type="match status" value="1"/>
</dbReference>
<evidence type="ECO:0000259" key="1">
    <source>
        <dbReference type="PROSITE" id="PS50191"/>
    </source>
</evidence>
<evidence type="ECO:0000313" key="2">
    <source>
        <dbReference type="EnsemblMetazoa" id="CJA09139.1"/>
    </source>
</evidence>
<dbReference type="Gene3D" id="2.60.120.680">
    <property type="entry name" value="GOLD domain"/>
    <property type="match status" value="1"/>
</dbReference>
<evidence type="ECO:0000313" key="3">
    <source>
        <dbReference type="Proteomes" id="UP000005237"/>
    </source>
</evidence>
<protein>
    <submittedName>
        <fullName evidence="2">CRAL-TRIO domain-containing protein</fullName>
    </submittedName>
</protein>
<name>A0A8R1DR28_CAEJA</name>
<dbReference type="InterPro" id="IPR036865">
    <property type="entry name" value="CRAL-TRIO_dom_sf"/>
</dbReference>
<dbReference type="InterPro" id="IPR051064">
    <property type="entry name" value="SEC14/CRAL-TRIO_domain"/>
</dbReference>
<reference evidence="3" key="1">
    <citation type="submission" date="2010-08" db="EMBL/GenBank/DDBJ databases">
        <authorList>
            <consortium name="Caenorhabditis japonica Sequencing Consortium"/>
            <person name="Wilson R.K."/>
        </authorList>
    </citation>
    <scope>NUCLEOTIDE SEQUENCE [LARGE SCALE GENOMIC DNA]</scope>
    <source>
        <strain evidence="3">DF5081</strain>
    </source>
</reference>
<dbReference type="OMA" id="FLFVERA"/>
<organism evidence="2 3">
    <name type="scientific">Caenorhabditis japonica</name>
    <dbReference type="NCBI Taxonomy" id="281687"/>
    <lineage>
        <taxon>Eukaryota</taxon>
        <taxon>Metazoa</taxon>
        <taxon>Ecdysozoa</taxon>
        <taxon>Nematoda</taxon>
        <taxon>Chromadorea</taxon>
        <taxon>Rhabditida</taxon>
        <taxon>Rhabditina</taxon>
        <taxon>Rhabditomorpha</taxon>
        <taxon>Rhabditoidea</taxon>
        <taxon>Rhabditidae</taxon>
        <taxon>Peloderinae</taxon>
        <taxon>Caenorhabditis</taxon>
    </lineage>
</organism>
<sequence>MAIKTEFRSSDPIADHEKPLIQSIRALLQAKLPNGKIPDDVNTDLNLCRWLRGYHGDLDKIVKNFGIYLASRKAAGFVGADFPEKFFEMDDIAPFLPYIASSRLQDRQWSDDHNAFLFVERAWSQPKEFIKTFKTSDYLIHCFGYSEMLQQLILRREKKQSADKGPVQFIVIFDLDTINITDYVNPMSGYMKLWQIRSELWQDWYPEMVQRIYLTNPPRLISLLWKVARVFLSEENLKRIEIITNKTDLAGKHLPSWMVPKEYGGEFINTVPPGDETGVSIRKKITPLDYYKSFQHYKLHGIDRPKPSHKDVSPSDKFIFKIQVPSGKQVLWDFTASGEVQFAIFKGNNPHDLVFPSLHIITNKLNEEGTLTDVSDSEISFEFQNLSAYFTLKLEYTVAIV</sequence>
<dbReference type="CDD" id="cd00170">
    <property type="entry name" value="SEC14"/>
    <property type="match status" value="1"/>
</dbReference>
<dbReference type="EnsemblMetazoa" id="CJA09139.1">
    <property type="protein sequence ID" value="CJA09139.1"/>
    <property type="gene ID" value="WBGene00128343"/>
</dbReference>
<dbReference type="PROSITE" id="PS50191">
    <property type="entry name" value="CRAL_TRIO"/>
    <property type="match status" value="1"/>
</dbReference>
<dbReference type="Pfam" id="PF00650">
    <property type="entry name" value="CRAL_TRIO"/>
    <property type="match status" value="1"/>
</dbReference>
<reference evidence="2" key="2">
    <citation type="submission" date="2022-06" db="UniProtKB">
        <authorList>
            <consortium name="EnsemblMetazoa"/>
        </authorList>
    </citation>
    <scope>IDENTIFICATION</scope>
    <source>
        <strain evidence="2">DF5081</strain>
    </source>
</reference>
<dbReference type="AlphaFoldDB" id="A0A8R1DR28"/>
<keyword evidence="3" id="KW-1185">Reference proteome</keyword>
<proteinExistence type="predicted"/>
<dbReference type="SMART" id="SM00516">
    <property type="entry name" value="SEC14"/>
    <property type="match status" value="1"/>
</dbReference>
<dbReference type="Proteomes" id="UP000005237">
    <property type="component" value="Unassembled WGS sequence"/>
</dbReference>
<dbReference type="Gene3D" id="3.40.525.10">
    <property type="entry name" value="CRAL-TRIO lipid binding domain"/>
    <property type="match status" value="1"/>
</dbReference>
<dbReference type="PANTHER" id="PTHR23324:SF87">
    <property type="entry name" value="CRAL-TRIO DOMAIN-CONTAINING PROTEIN C34C12.6"/>
    <property type="match status" value="1"/>
</dbReference>
<dbReference type="SUPFAM" id="SSF52087">
    <property type="entry name" value="CRAL/TRIO domain"/>
    <property type="match status" value="1"/>
</dbReference>
<dbReference type="InterPro" id="IPR001251">
    <property type="entry name" value="CRAL-TRIO_dom"/>
</dbReference>
<feature type="domain" description="CRAL-TRIO" evidence="1">
    <location>
        <begin position="88"/>
        <end position="271"/>
    </location>
</feature>
<dbReference type="GO" id="GO:0005737">
    <property type="term" value="C:cytoplasm"/>
    <property type="evidence" value="ECO:0007669"/>
    <property type="project" value="TreeGrafter"/>
</dbReference>